<proteinExistence type="inferred from homology"/>
<keyword evidence="18" id="KW-1185">Reference proteome</keyword>
<keyword evidence="13 16" id="KW-0472">Membrane</keyword>
<dbReference type="InterPro" id="IPR001245">
    <property type="entry name" value="Ser-Thr/Tyr_kinase_cat_dom"/>
</dbReference>
<dbReference type="InterPro" id="IPR000719">
    <property type="entry name" value="Prot_kinase_dom"/>
</dbReference>
<comment type="subcellular location">
    <subcellularLocation>
        <location evidence="1">Membrane</location>
    </subcellularLocation>
</comment>
<comment type="similarity">
    <text evidence="2">Belongs to the protein kinase superfamily. Ser/Thr protein kinase family.</text>
</comment>
<dbReference type="SUPFAM" id="SSF52058">
    <property type="entry name" value="L domain-like"/>
    <property type="match status" value="1"/>
</dbReference>
<dbReference type="Gene3D" id="3.30.200.20">
    <property type="entry name" value="Phosphorylase Kinase, domain 1"/>
    <property type="match status" value="1"/>
</dbReference>
<evidence type="ECO:0000256" key="15">
    <source>
        <dbReference type="SAM" id="MobiDB-lite"/>
    </source>
</evidence>
<evidence type="ECO:0000256" key="14">
    <source>
        <dbReference type="PROSITE-ProRule" id="PRU10141"/>
    </source>
</evidence>
<feature type="domain" description="Protein kinase" evidence="17">
    <location>
        <begin position="351"/>
        <end position="601"/>
    </location>
</feature>
<evidence type="ECO:0000256" key="11">
    <source>
        <dbReference type="ARBA" id="ARBA00022840"/>
    </source>
</evidence>
<evidence type="ECO:0000256" key="8">
    <source>
        <dbReference type="ARBA" id="ARBA00022737"/>
    </source>
</evidence>
<dbReference type="Pfam" id="PF08263">
    <property type="entry name" value="LRRNT_2"/>
    <property type="match status" value="1"/>
</dbReference>
<evidence type="ECO:0000256" key="13">
    <source>
        <dbReference type="ARBA" id="ARBA00023136"/>
    </source>
</evidence>
<reference evidence="19" key="2">
    <citation type="submission" date="2025-08" db="UniProtKB">
        <authorList>
            <consortium name="RefSeq"/>
        </authorList>
    </citation>
    <scope>IDENTIFICATION</scope>
</reference>
<protein>
    <submittedName>
        <fullName evidence="19">Probable LRR receptor-like serine/threonine-protein kinase At2g23950 isoform X1</fullName>
    </submittedName>
</protein>
<dbReference type="SUPFAM" id="SSF56112">
    <property type="entry name" value="Protein kinase-like (PK-like)"/>
    <property type="match status" value="1"/>
</dbReference>
<dbReference type="Pfam" id="PF07714">
    <property type="entry name" value="PK_Tyr_Ser-Thr"/>
    <property type="match status" value="1"/>
</dbReference>
<feature type="transmembrane region" description="Helical" evidence="16">
    <location>
        <begin position="287"/>
        <end position="309"/>
    </location>
</feature>
<evidence type="ECO:0000256" key="2">
    <source>
        <dbReference type="ARBA" id="ARBA00008684"/>
    </source>
</evidence>
<organism evidence="18 19">
    <name type="scientific">Gossypium hirsutum</name>
    <name type="common">Upland cotton</name>
    <name type="synonym">Gossypium mexicanum</name>
    <dbReference type="NCBI Taxonomy" id="3635"/>
    <lineage>
        <taxon>Eukaryota</taxon>
        <taxon>Viridiplantae</taxon>
        <taxon>Streptophyta</taxon>
        <taxon>Embryophyta</taxon>
        <taxon>Tracheophyta</taxon>
        <taxon>Spermatophyta</taxon>
        <taxon>Magnoliopsida</taxon>
        <taxon>eudicotyledons</taxon>
        <taxon>Gunneridae</taxon>
        <taxon>Pentapetalae</taxon>
        <taxon>rosids</taxon>
        <taxon>malvids</taxon>
        <taxon>Malvales</taxon>
        <taxon>Malvaceae</taxon>
        <taxon>Malvoideae</taxon>
        <taxon>Gossypium</taxon>
    </lineage>
</organism>
<dbReference type="GeneID" id="107907463"/>
<keyword evidence="4" id="KW-0433">Leucine-rich repeat</keyword>
<evidence type="ECO:0000256" key="12">
    <source>
        <dbReference type="ARBA" id="ARBA00022989"/>
    </source>
</evidence>
<dbReference type="GO" id="GO:0005524">
    <property type="term" value="F:ATP binding"/>
    <property type="evidence" value="ECO:0007669"/>
    <property type="project" value="UniProtKB-UniRule"/>
</dbReference>
<keyword evidence="8" id="KW-0677">Repeat</keyword>
<evidence type="ECO:0000256" key="1">
    <source>
        <dbReference type="ARBA" id="ARBA00004370"/>
    </source>
</evidence>
<feature type="transmembrane region" description="Helical" evidence="16">
    <location>
        <begin position="29"/>
        <end position="49"/>
    </location>
</feature>
<feature type="compositionally biased region" description="Polar residues" evidence="15">
    <location>
        <begin position="640"/>
        <end position="656"/>
    </location>
</feature>
<keyword evidence="6 16" id="KW-0812">Transmembrane</keyword>
<dbReference type="PROSITE" id="PS00107">
    <property type="entry name" value="PROTEIN_KINASE_ATP"/>
    <property type="match status" value="1"/>
</dbReference>
<keyword evidence="3" id="KW-0723">Serine/threonine-protein kinase</keyword>
<dbReference type="Proteomes" id="UP000818029">
    <property type="component" value="Chromosome D05"/>
</dbReference>
<dbReference type="PANTHER" id="PTHR47988">
    <property type="entry name" value="SOMATIC EMBRYOGENESIS RECEPTOR KINASE 1"/>
    <property type="match status" value="1"/>
</dbReference>
<dbReference type="InterPro" id="IPR011009">
    <property type="entry name" value="Kinase-like_dom_sf"/>
</dbReference>
<dbReference type="RefSeq" id="XP_016690348.2">
    <property type="nucleotide sequence ID" value="XM_016834859.2"/>
</dbReference>
<name>A0A1U8JNR1_GOSHI</name>
<evidence type="ECO:0000256" key="16">
    <source>
        <dbReference type="SAM" id="Phobius"/>
    </source>
</evidence>
<dbReference type="PaxDb" id="3635-A0A1U8JNR1"/>
<feature type="transmembrane region" description="Helical" evidence="16">
    <location>
        <begin position="96"/>
        <end position="114"/>
    </location>
</feature>
<accession>A0A1U8JNR1</accession>
<keyword evidence="7" id="KW-0732">Signal</keyword>
<dbReference type="Pfam" id="PF00560">
    <property type="entry name" value="LRR_1"/>
    <property type="match status" value="1"/>
</dbReference>
<evidence type="ECO:0000256" key="6">
    <source>
        <dbReference type="ARBA" id="ARBA00022692"/>
    </source>
</evidence>
<reference evidence="18" key="1">
    <citation type="journal article" date="2020" name="Nat. Genet.">
        <title>Genomic diversifications of five Gossypium allopolyploid species and their impact on cotton improvement.</title>
        <authorList>
            <person name="Chen Z.J."/>
            <person name="Sreedasyam A."/>
            <person name="Ando A."/>
            <person name="Song Q."/>
            <person name="De Santiago L.M."/>
            <person name="Hulse-Kemp A.M."/>
            <person name="Ding M."/>
            <person name="Ye W."/>
            <person name="Kirkbride R.C."/>
            <person name="Jenkins J."/>
            <person name="Plott C."/>
            <person name="Lovell J."/>
            <person name="Lin Y.M."/>
            <person name="Vaughn R."/>
            <person name="Liu B."/>
            <person name="Simpson S."/>
            <person name="Scheffler B.E."/>
            <person name="Wen L."/>
            <person name="Saski C.A."/>
            <person name="Grover C.E."/>
            <person name="Hu G."/>
            <person name="Conover J.L."/>
            <person name="Carlson J.W."/>
            <person name="Shu S."/>
            <person name="Boston L.B."/>
            <person name="Williams M."/>
            <person name="Peterson D.G."/>
            <person name="McGee K."/>
            <person name="Jones D.C."/>
            <person name="Wendel J.F."/>
            <person name="Stelly D.M."/>
            <person name="Grimwood J."/>
            <person name="Schmutz J."/>
        </authorList>
    </citation>
    <scope>NUCLEOTIDE SEQUENCE [LARGE SCALE GENOMIC DNA]</scope>
    <source>
        <strain evidence="18">cv. TM-1</strain>
    </source>
</reference>
<dbReference type="InterPro" id="IPR013210">
    <property type="entry name" value="LRR_N_plant-typ"/>
</dbReference>
<dbReference type="Pfam" id="PF13855">
    <property type="entry name" value="LRR_8"/>
    <property type="match status" value="1"/>
</dbReference>
<feature type="region of interest" description="Disordered" evidence="15">
    <location>
        <begin position="640"/>
        <end position="683"/>
    </location>
</feature>
<dbReference type="SMART" id="SM00220">
    <property type="entry name" value="S_TKc"/>
    <property type="match status" value="1"/>
</dbReference>
<sequence>MLREREGCFFFFHLKPEVQNRSNIKMGPFFLFLFLFSFFLVSATVSLSYEPRNHEVVALISIKRELDDPHGVLNNWDEDSVDPCSWAMITCSPENLVFALSVSFFVCFQMYAWFQNIVHLSCCNNVFFFRGAPSQSLSGTLSRTIGNLTNLHQVLLQNNNISGEIPTELGTLLKLQTLDLSNNRFSGPIPVSFGLLNSLQYLRLNNNSLSGPFPASLAKTPQLAFLDLSFNNLTGPVPQFPTKTFSIVGNPLICRSSSTEVCSGSANAAPLSFSLGSSNGEHRSKKLAIALGISLSFAFLILLAFALLWHRKKCKRLTVLSIIDNKEEGLTSLGNLRNFTFRELQLATNNFSSKNLLGSGGFGNVYKGKLVEGTLVAVKRLKDLTGSFGELQFRTELEMISLAVHRNLLRLIGYCATSNERLLVYPYMSNGSVASRLRGKPALDWNTRKRIAIGAARALLYLHEQCDPKIIHRDVKAANILLDDYCEAVVGDFGLAKLLDHTDSHVTTAVRGTVGHIAPEYLSTGQSSEKTDVFGFGILLIELITGMRALEFGKTVGQKGAMLEWVKKIQQEKKVEVLVDRELGSNYDRIDVGEMLQVALLCTQILPVHRPKMSEVVRMLEGDGLAEKWAASLNHSDPTMNLVPSNLSNKSISHPTIGSKHDGKSHDQSSSVFRTGMDEDDDDEYSLDYYAMELSGPR</sequence>
<dbReference type="GO" id="GO:0004675">
    <property type="term" value="F:transmembrane receptor protein serine/threonine kinase activity"/>
    <property type="evidence" value="ECO:0000318"/>
    <property type="project" value="GO_Central"/>
</dbReference>
<evidence type="ECO:0000256" key="4">
    <source>
        <dbReference type="ARBA" id="ARBA00022614"/>
    </source>
</evidence>
<dbReference type="InterPro" id="IPR001611">
    <property type="entry name" value="Leu-rich_rpt"/>
</dbReference>
<evidence type="ECO:0000256" key="7">
    <source>
        <dbReference type="ARBA" id="ARBA00022729"/>
    </source>
</evidence>
<dbReference type="PROSITE" id="PS00108">
    <property type="entry name" value="PROTEIN_KINASE_ST"/>
    <property type="match status" value="1"/>
</dbReference>
<dbReference type="GO" id="GO:0005886">
    <property type="term" value="C:plasma membrane"/>
    <property type="evidence" value="ECO:0000318"/>
    <property type="project" value="GO_Central"/>
</dbReference>
<dbReference type="GO" id="GO:0007165">
    <property type="term" value="P:signal transduction"/>
    <property type="evidence" value="ECO:0000318"/>
    <property type="project" value="GO_Central"/>
</dbReference>
<keyword evidence="11 14" id="KW-0067">ATP-binding</keyword>
<dbReference type="AlphaFoldDB" id="A0A1U8JNR1"/>
<evidence type="ECO:0000256" key="3">
    <source>
        <dbReference type="ARBA" id="ARBA00022527"/>
    </source>
</evidence>
<evidence type="ECO:0000313" key="18">
    <source>
        <dbReference type="Proteomes" id="UP000818029"/>
    </source>
</evidence>
<gene>
    <name evidence="19" type="primary">LOC107907463</name>
</gene>
<dbReference type="Gene3D" id="1.10.510.10">
    <property type="entry name" value="Transferase(Phosphotransferase) domain 1"/>
    <property type="match status" value="1"/>
</dbReference>
<evidence type="ECO:0000256" key="5">
    <source>
        <dbReference type="ARBA" id="ARBA00022679"/>
    </source>
</evidence>
<evidence type="ECO:0000259" key="17">
    <source>
        <dbReference type="PROSITE" id="PS50011"/>
    </source>
</evidence>
<evidence type="ECO:0000256" key="9">
    <source>
        <dbReference type="ARBA" id="ARBA00022741"/>
    </source>
</evidence>
<feature type="binding site" evidence="14">
    <location>
        <position position="379"/>
    </location>
    <ligand>
        <name>ATP</name>
        <dbReference type="ChEBI" id="CHEBI:30616"/>
    </ligand>
</feature>
<dbReference type="InterPro" id="IPR008271">
    <property type="entry name" value="Ser/Thr_kinase_AS"/>
</dbReference>
<keyword evidence="9 14" id="KW-0547">Nucleotide-binding</keyword>
<evidence type="ECO:0000256" key="10">
    <source>
        <dbReference type="ARBA" id="ARBA00022777"/>
    </source>
</evidence>
<evidence type="ECO:0000313" key="19">
    <source>
        <dbReference type="RefSeq" id="XP_016690348.2"/>
    </source>
</evidence>
<dbReference type="Gene3D" id="3.80.10.10">
    <property type="entry name" value="Ribonuclease Inhibitor"/>
    <property type="match status" value="1"/>
</dbReference>
<dbReference type="InterPro" id="IPR032675">
    <property type="entry name" value="LRR_dom_sf"/>
</dbReference>
<dbReference type="InterPro" id="IPR017441">
    <property type="entry name" value="Protein_kinase_ATP_BS"/>
</dbReference>
<dbReference type="KEGG" id="ghi:107907463"/>
<keyword evidence="10" id="KW-0418">Kinase</keyword>
<keyword evidence="5" id="KW-0808">Transferase</keyword>
<keyword evidence="12 16" id="KW-1133">Transmembrane helix</keyword>
<dbReference type="PROSITE" id="PS50011">
    <property type="entry name" value="PROTEIN_KINASE_DOM"/>
    <property type="match status" value="1"/>
</dbReference>